<dbReference type="PANTHER" id="PTHR31302">
    <property type="entry name" value="TRANSMEMBRANE PROTEIN WITH METALLOPHOSPHOESTERASE DOMAIN-RELATED"/>
    <property type="match status" value="1"/>
</dbReference>
<gene>
    <name evidence="6" type="ORF">EV213_102269</name>
</gene>
<evidence type="ECO:0000256" key="3">
    <source>
        <dbReference type="ARBA" id="ARBA00022801"/>
    </source>
</evidence>
<evidence type="ECO:0000313" key="6">
    <source>
        <dbReference type="EMBL" id="TDQ42238.1"/>
    </source>
</evidence>
<organism evidence="6 7">
    <name type="scientific">Aureibacillus halotolerans</name>
    <dbReference type="NCBI Taxonomy" id="1508390"/>
    <lineage>
        <taxon>Bacteria</taxon>
        <taxon>Bacillati</taxon>
        <taxon>Bacillota</taxon>
        <taxon>Bacilli</taxon>
        <taxon>Bacillales</taxon>
        <taxon>Bacillaceae</taxon>
        <taxon>Aureibacillus</taxon>
    </lineage>
</organism>
<dbReference type="SUPFAM" id="SSF56300">
    <property type="entry name" value="Metallo-dependent phosphatases"/>
    <property type="match status" value="1"/>
</dbReference>
<dbReference type="Pfam" id="PF00149">
    <property type="entry name" value="Metallophos"/>
    <property type="match status" value="1"/>
</dbReference>
<dbReference type="FunFam" id="3.60.21.10:FF:000028">
    <property type="entry name" value="Putative metallophosphoesterase"/>
    <property type="match status" value="1"/>
</dbReference>
<dbReference type="EMBL" id="SNYJ01000002">
    <property type="protein sequence ID" value="TDQ42238.1"/>
    <property type="molecule type" value="Genomic_DNA"/>
</dbReference>
<dbReference type="InterPro" id="IPR051158">
    <property type="entry name" value="Metallophosphoesterase_sf"/>
</dbReference>
<comment type="caution">
    <text evidence="6">The sequence shown here is derived from an EMBL/GenBank/DDBJ whole genome shotgun (WGS) entry which is preliminary data.</text>
</comment>
<sequence length="289" mass="32653">MKNEKITRRSFIKRLFGWFTGLVVTATGGYSYATYLEPRWVETTHHTIPSKNLPKSFQSFKIVQVSDTHVGYHYEEQQLENLVTKINGLQPDLIVFSGDLMDSPNQYETPNHLTSILKSLKAPYGKIAVYGNHDHGDYGTNIYKNIMENAGFTVLLNQSTTIEKEGEHIVIAGIDDLMLGRPDLAKTMNGISPDDYLIFIAHEPDIAAQSKNLNISLQLSGHTHGGQVQLPFFGPIVLPPLGEKYFDGMYTFPNSDMILYVNRGIGTTRLPYRFFCRPELSVFTLERKT</sequence>
<comment type="cofactor">
    <cofactor evidence="1">
        <name>a divalent metal cation</name>
        <dbReference type="ChEBI" id="CHEBI:60240"/>
    </cofactor>
</comment>
<dbReference type="GO" id="GO:0009245">
    <property type="term" value="P:lipid A biosynthetic process"/>
    <property type="evidence" value="ECO:0007669"/>
    <property type="project" value="TreeGrafter"/>
</dbReference>
<dbReference type="RefSeq" id="WP_133579124.1">
    <property type="nucleotide sequence ID" value="NZ_SNYJ01000002.1"/>
</dbReference>
<proteinExistence type="inferred from homology"/>
<dbReference type="Proteomes" id="UP000295632">
    <property type="component" value="Unassembled WGS sequence"/>
</dbReference>
<name>A0A4R6U6V0_9BACI</name>
<comment type="similarity">
    <text evidence="4">Belongs to the metallophosphoesterase superfamily.</text>
</comment>
<dbReference type="GO" id="GO:0016020">
    <property type="term" value="C:membrane"/>
    <property type="evidence" value="ECO:0007669"/>
    <property type="project" value="GOC"/>
</dbReference>
<keyword evidence="2" id="KW-0479">Metal-binding</keyword>
<keyword evidence="3" id="KW-0378">Hydrolase</keyword>
<evidence type="ECO:0000256" key="2">
    <source>
        <dbReference type="ARBA" id="ARBA00022723"/>
    </source>
</evidence>
<dbReference type="PANTHER" id="PTHR31302:SF25">
    <property type="entry name" value="PHOSPHOESTERASE"/>
    <property type="match status" value="1"/>
</dbReference>
<dbReference type="Gene3D" id="3.60.21.10">
    <property type="match status" value="1"/>
</dbReference>
<dbReference type="GO" id="GO:0046872">
    <property type="term" value="F:metal ion binding"/>
    <property type="evidence" value="ECO:0007669"/>
    <property type="project" value="UniProtKB-KW"/>
</dbReference>
<dbReference type="AlphaFoldDB" id="A0A4R6U6V0"/>
<evidence type="ECO:0000256" key="4">
    <source>
        <dbReference type="ARBA" id="ARBA00061089"/>
    </source>
</evidence>
<reference evidence="6 7" key="1">
    <citation type="submission" date="2019-03" db="EMBL/GenBank/DDBJ databases">
        <title>Genomic Encyclopedia of Type Strains, Phase IV (KMG-IV): sequencing the most valuable type-strain genomes for metagenomic binning, comparative biology and taxonomic classification.</title>
        <authorList>
            <person name="Goeker M."/>
        </authorList>
    </citation>
    <scope>NUCLEOTIDE SEQUENCE [LARGE SCALE GENOMIC DNA]</scope>
    <source>
        <strain evidence="6 7">DSM 28697</strain>
    </source>
</reference>
<dbReference type="GO" id="GO:0008758">
    <property type="term" value="F:UDP-2,3-diacylglucosamine hydrolase activity"/>
    <property type="evidence" value="ECO:0007669"/>
    <property type="project" value="TreeGrafter"/>
</dbReference>
<dbReference type="InterPro" id="IPR004843">
    <property type="entry name" value="Calcineurin-like_PHP"/>
</dbReference>
<feature type="domain" description="Calcineurin-like phosphoesterase" evidence="5">
    <location>
        <begin position="60"/>
        <end position="225"/>
    </location>
</feature>
<evidence type="ECO:0000259" key="5">
    <source>
        <dbReference type="Pfam" id="PF00149"/>
    </source>
</evidence>
<protein>
    <recommendedName>
        <fullName evidence="5">Calcineurin-like phosphoesterase domain-containing protein</fullName>
    </recommendedName>
</protein>
<evidence type="ECO:0000256" key="1">
    <source>
        <dbReference type="ARBA" id="ARBA00001968"/>
    </source>
</evidence>
<evidence type="ECO:0000313" key="7">
    <source>
        <dbReference type="Proteomes" id="UP000295632"/>
    </source>
</evidence>
<dbReference type="CDD" id="cd07385">
    <property type="entry name" value="MPP_YkuE_C"/>
    <property type="match status" value="1"/>
</dbReference>
<keyword evidence="7" id="KW-1185">Reference proteome</keyword>
<accession>A0A4R6U6V0</accession>
<dbReference type="OrthoDB" id="9780884at2"/>
<dbReference type="InterPro" id="IPR029052">
    <property type="entry name" value="Metallo-depent_PP-like"/>
</dbReference>